<comment type="caution">
    <text evidence="2">The sequence shown here is derived from an EMBL/GenBank/DDBJ whole genome shotgun (WGS) entry which is preliminary data.</text>
</comment>
<proteinExistence type="predicted"/>
<keyword evidence="1" id="KW-0732">Signal</keyword>
<dbReference type="AlphaFoldDB" id="A0A5A9W2P0"/>
<evidence type="ECO:0000313" key="3">
    <source>
        <dbReference type="Proteomes" id="UP000325302"/>
    </source>
</evidence>
<sequence length="153" mass="16261">MKNTWSKSLALSLLFSSFVVLSGCQTAAQHRANVQDDSSDRVTVGTVQKEIKIGMSGADVAQALGSPNIVSTDELRREVWIYDKIATDKAYSTSSGGVDALILGFGSGAVGGSGFGTRSSAGASSTSQRTLTVIIRFDENKLVRDFAYHTSRF</sequence>
<dbReference type="RefSeq" id="WP_149391191.1">
    <property type="nucleotide sequence ID" value="NZ_SMRS01000006.1"/>
</dbReference>
<organism evidence="2 3">
    <name type="scientific">Nitrincola tapanii</name>
    <dbReference type="NCBI Taxonomy" id="1708751"/>
    <lineage>
        <taxon>Bacteria</taxon>
        <taxon>Pseudomonadati</taxon>
        <taxon>Pseudomonadota</taxon>
        <taxon>Gammaproteobacteria</taxon>
        <taxon>Oceanospirillales</taxon>
        <taxon>Oceanospirillaceae</taxon>
        <taxon>Nitrincola</taxon>
    </lineage>
</organism>
<dbReference type="PROSITE" id="PS51257">
    <property type="entry name" value="PROKAR_LIPOPROTEIN"/>
    <property type="match status" value="1"/>
</dbReference>
<name>A0A5A9W2P0_9GAMM</name>
<evidence type="ECO:0008006" key="4">
    <source>
        <dbReference type="Google" id="ProtNLM"/>
    </source>
</evidence>
<feature type="chain" id="PRO_5022877638" description="Outer membrane protein assembly factor BamE" evidence="1">
    <location>
        <begin position="23"/>
        <end position="153"/>
    </location>
</feature>
<evidence type="ECO:0000313" key="2">
    <source>
        <dbReference type="EMBL" id="KAA0874459.1"/>
    </source>
</evidence>
<evidence type="ECO:0000256" key="1">
    <source>
        <dbReference type="SAM" id="SignalP"/>
    </source>
</evidence>
<reference evidence="2 3" key="1">
    <citation type="submission" date="2019-03" db="EMBL/GenBank/DDBJ databases">
        <title>Nitrincola sp. nov. isolated from an Indian soda lake.</title>
        <authorList>
            <person name="Joshi A."/>
            <person name="Thite S.V."/>
            <person name="Joseph N."/>
            <person name="Dhotre D."/>
            <person name="Moorthy M."/>
            <person name="Shouche Y.S."/>
        </authorList>
    </citation>
    <scope>NUCLEOTIDE SEQUENCE [LARGE SCALE GENOMIC DNA]</scope>
    <source>
        <strain evidence="2 3">MEB193</strain>
    </source>
</reference>
<dbReference type="Proteomes" id="UP000325302">
    <property type="component" value="Unassembled WGS sequence"/>
</dbReference>
<gene>
    <name evidence="2" type="ORF">E1H14_09320</name>
</gene>
<protein>
    <recommendedName>
        <fullName evidence="4">Outer membrane protein assembly factor BamE</fullName>
    </recommendedName>
</protein>
<feature type="signal peptide" evidence="1">
    <location>
        <begin position="1"/>
        <end position="22"/>
    </location>
</feature>
<keyword evidence="3" id="KW-1185">Reference proteome</keyword>
<dbReference type="EMBL" id="SMRS01000006">
    <property type="protein sequence ID" value="KAA0874459.1"/>
    <property type="molecule type" value="Genomic_DNA"/>
</dbReference>
<accession>A0A5A9W2P0</accession>
<dbReference type="OrthoDB" id="9795390at2"/>